<name>I2NVJ2_NEISI</name>
<evidence type="ECO:0000313" key="1">
    <source>
        <dbReference type="EMBL" id="EIG29853.1"/>
    </source>
</evidence>
<dbReference type="PATRIC" id="fig|1095748.3.peg.580"/>
<proteinExistence type="predicted"/>
<sequence>MNAIKRSSEIFRRPFLMPAYFHFSNSPSPFNLHTHRIPLFTHPPLPYPRPSSNELNPLRPATAARPVFPIFQTPPNAV</sequence>
<organism evidence="1 2">
    <name type="scientific">Neisseria sicca VK64</name>
    <dbReference type="NCBI Taxonomy" id="1095748"/>
    <lineage>
        <taxon>Bacteria</taxon>
        <taxon>Pseudomonadati</taxon>
        <taxon>Pseudomonadota</taxon>
        <taxon>Betaproteobacteria</taxon>
        <taxon>Neisseriales</taxon>
        <taxon>Neisseriaceae</taxon>
        <taxon>Neisseria</taxon>
    </lineage>
</organism>
<accession>I2NVJ2</accession>
<comment type="caution">
    <text evidence="1">The sequence shown here is derived from an EMBL/GenBank/DDBJ whole genome shotgun (WGS) entry which is preliminary data.</text>
</comment>
<evidence type="ECO:0000313" key="2">
    <source>
        <dbReference type="Proteomes" id="UP000004473"/>
    </source>
</evidence>
<protein>
    <submittedName>
        <fullName evidence="1">Uncharacterized protein</fullName>
    </submittedName>
</protein>
<dbReference type="EMBL" id="AJMT01000042">
    <property type="protein sequence ID" value="EIG29853.1"/>
    <property type="molecule type" value="Genomic_DNA"/>
</dbReference>
<gene>
    <name evidence="1" type="ORF">HMPREF1051_1504</name>
</gene>
<reference evidence="1 2" key="1">
    <citation type="submission" date="2012-04" db="EMBL/GenBank/DDBJ databases">
        <authorList>
            <person name="Harkins D.M."/>
            <person name="Madupu R."/>
            <person name="Durkin A.S."/>
            <person name="Torralba M."/>
            <person name="Methe B."/>
            <person name="Sutton G.G."/>
            <person name="Nelson K.E."/>
        </authorList>
    </citation>
    <scope>NUCLEOTIDE SEQUENCE [LARGE SCALE GENOMIC DNA]</scope>
    <source>
        <strain evidence="1 2">VK64</strain>
    </source>
</reference>
<dbReference type="AlphaFoldDB" id="I2NVJ2"/>
<dbReference type="Proteomes" id="UP000004473">
    <property type="component" value="Unassembled WGS sequence"/>
</dbReference>